<keyword evidence="3" id="KW-1185">Reference proteome</keyword>
<gene>
    <name evidence="2" type="ORF">KZ829_35835</name>
</gene>
<dbReference type="InterPro" id="IPR036388">
    <property type="entry name" value="WH-like_DNA-bd_sf"/>
</dbReference>
<evidence type="ECO:0000313" key="2">
    <source>
        <dbReference type="EMBL" id="MBW6439112.1"/>
    </source>
</evidence>
<dbReference type="SUPFAM" id="SSF88659">
    <property type="entry name" value="Sigma3 and sigma4 domains of RNA polymerase sigma factors"/>
    <property type="match status" value="1"/>
</dbReference>
<protein>
    <recommendedName>
        <fullName evidence="1">RNA polymerase sigma-70 region 4 domain-containing protein</fullName>
    </recommendedName>
</protein>
<dbReference type="InterPro" id="IPR007630">
    <property type="entry name" value="RNA_pol_sigma70_r4"/>
</dbReference>
<dbReference type="EMBL" id="JAHXZI010000024">
    <property type="protein sequence ID" value="MBW6439112.1"/>
    <property type="molecule type" value="Genomic_DNA"/>
</dbReference>
<accession>A0ABS7BDF6</accession>
<dbReference type="InterPro" id="IPR013324">
    <property type="entry name" value="RNA_pol_sigma_r3/r4-like"/>
</dbReference>
<proteinExistence type="predicted"/>
<evidence type="ECO:0000313" key="3">
    <source>
        <dbReference type="Proteomes" id="UP001519863"/>
    </source>
</evidence>
<comment type="caution">
    <text evidence="2">The sequence shown here is derived from an EMBL/GenBank/DDBJ whole genome shotgun (WGS) entry which is preliminary data.</text>
</comment>
<organism evidence="2 3">
    <name type="scientific">Actinoplanes hulinensis</name>
    <dbReference type="NCBI Taxonomy" id="1144547"/>
    <lineage>
        <taxon>Bacteria</taxon>
        <taxon>Bacillati</taxon>
        <taxon>Actinomycetota</taxon>
        <taxon>Actinomycetes</taxon>
        <taxon>Micromonosporales</taxon>
        <taxon>Micromonosporaceae</taxon>
        <taxon>Actinoplanes</taxon>
    </lineage>
</organism>
<dbReference type="RefSeq" id="WP_220148273.1">
    <property type="nucleotide sequence ID" value="NZ_JAHXZI010000024.1"/>
</dbReference>
<name>A0ABS7BDF6_9ACTN</name>
<dbReference type="Gene3D" id="1.10.10.10">
    <property type="entry name" value="Winged helix-like DNA-binding domain superfamily/Winged helix DNA-binding domain"/>
    <property type="match status" value="1"/>
</dbReference>
<dbReference type="Proteomes" id="UP001519863">
    <property type="component" value="Unassembled WGS sequence"/>
</dbReference>
<dbReference type="Pfam" id="PF04545">
    <property type="entry name" value="Sigma70_r4"/>
    <property type="match status" value="1"/>
</dbReference>
<feature type="domain" description="RNA polymerase sigma-70 region 4" evidence="1">
    <location>
        <begin position="55"/>
        <end position="104"/>
    </location>
</feature>
<reference evidence="2 3" key="1">
    <citation type="journal article" date="2013" name="Antonie Van Leeuwenhoek">
        <title>Actinoplanes hulinensis sp. nov., a novel actinomycete isolated from soybean root (Glycine max (L.) Merr).</title>
        <authorList>
            <person name="Shen Y."/>
            <person name="Liu C."/>
            <person name="Wang X."/>
            <person name="Zhao J."/>
            <person name="Jia F."/>
            <person name="Zhang Y."/>
            <person name="Wang L."/>
            <person name="Yang D."/>
            <person name="Xiang W."/>
        </authorList>
    </citation>
    <scope>NUCLEOTIDE SEQUENCE [LARGE SCALE GENOMIC DNA]</scope>
    <source>
        <strain evidence="2 3">NEAU-M9</strain>
    </source>
</reference>
<sequence>MSRLDDCEPPTIMARAATAYRARPAEIGVADLTWAPTGRADTADTALTRWTVQAAFARLTRAQQDVLTEVYLRGEPAEQIADRLGVPVGTVRSRTHYAATALRAALEHH</sequence>
<evidence type="ECO:0000259" key="1">
    <source>
        <dbReference type="Pfam" id="PF04545"/>
    </source>
</evidence>